<organism evidence="2 3">
    <name type="scientific">Blastopirellula marina</name>
    <dbReference type="NCBI Taxonomy" id="124"/>
    <lineage>
        <taxon>Bacteria</taxon>
        <taxon>Pseudomonadati</taxon>
        <taxon>Planctomycetota</taxon>
        <taxon>Planctomycetia</taxon>
        <taxon>Pirellulales</taxon>
        <taxon>Pirellulaceae</taxon>
        <taxon>Blastopirellula</taxon>
    </lineage>
</organism>
<evidence type="ECO:0000256" key="1">
    <source>
        <dbReference type="SAM" id="Phobius"/>
    </source>
</evidence>
<protein>
    <submittedName>
        <fullName evidence="2">Uncharacterized protein</fullName>
    </submittedName>
</protein>
<keyword evidence="1" id="KW-1133">Transmembrane helix</keyword>
<accession>A0A2S8FN80</accession>
<reference evidence="2 3" key="1">
    <citation type="submission" date="2018-02" db="EMBL/GenBank/DDBJ databases">
        <title>Comparative genomes isolates from brazilian mangrove.</title>
        <authorList>
            <person name="Araujo J.E."/>
            <person name="Taketani R.G."/>
            <person name="Silva M.C.P."/>
            <person name="Loureco M.V."/>
            <person name="Andreote F.D."/>
        </authorList>
    </citation>
    <scope>NUCLEOTIDE SEQUENCE [LARGE SCALE GENOMIC DNA]</scope>
    <source>
        <strain evidence="2 3">HEX-2 MGV</strain>
    </source>
</reference>
<comment type="caution">
    <text evidence="2">The sequence shown here is derived from an EMBL/GenBank/DDBJ whole genome shotgun (WGS) entry which is preliminary data.</text>
</comment>
<dbReference type="AlphaFoldDB" id="A0A2S8FN80"/>
<gene>
    <name evidence="2" type="ORF">C5Y96_10660</name>
</gene>
<keyword evidence="1" id="KW-0812">Transmembrane</keyword>
<feature type="transmembrane region" description="Helical" evidence="1">
    <location>
        <begin position="46"/>
        <end position="68"/>
    </location>
</feature>
<evidence type="ECO:0000313" key="3">
    <source>
        <dbReference type="Proteomes" id="UP000240009"/>
    </source>
</evidence>
<proteinExistence type="predicted"/>
<feature type="transmembrane region" description="Helical" evidence="1">
    <location>
        <begin position="74"/>
        <end position="96"/>
    </location>
</feature>
<dbReference type="Proteomes" id="UP000240009">
    <property type="component" value="Unassembled WGS sequence"/>
</dbReference>
<dbReference type="EMBL" id="PUIA01000035">
    <property type="protein sequence ID" value="PQO33304.1"/>
    <property type="molecule type" value="Genomic_DNA"/>
</dbReference>
<dbReference type="OrthoDB" id="9844427at2"/>
<keyword evidence="1" id="KW-0472">Membrane</keyword>
<name>A0A2S8FN80_9BACT</name>
<sequence>MTSEFKTYPKLSIVNEPVVYVIDPWKLVATEKKVVLEPLPVPWRGIPIICCLFIAFCGLLYVPVWVWGEPESRGGIAILFAAFAAFNCILISTLVYHSYRWAQKNGPPILIDLIDNTFSVAQHQLCVPLDQVAYLEVRNDMPDDQGNYRFEDGTSELILVVRGEEGPKRYPLIDCSTSEHYDALAREIAQLKIVPVKRVKGVRGSKLVYEKWLTPQPDHEAEMTGDHP</sequence>
<evidence type="ECO:0000313" key="2">
    <source>
        <dbReference type="EMBL" id="PQO33304.1"/>
    </source>
</evidence>
<dbReference type="RefSeq" id="WP_105352948.1">
    <property type="nucleotide sequence ID" value="NZ_PUIA01000035.1"/>
</dbReference>